<keyword evidence="4" id="KW-1185">Reference proteome</keyword>
<evidence type="ECO:0000256" key="2">
    <source>
        <dbReference type="SAM" id="SignalP"/>
    </source>
</evidence>
<keyword evidence="2" id="KW-0732">Signal</keyword>
<sequence length="145" mass="16126">MNSKFVKLFLRVSLGTAFLSAVADRLGFWPEGLYSWGNWEVFVQSTQAMNPWFPESIIPAVAFVATVLEVLFALFLLIGFKTEFFAKLSGYLLLMFALAITFSSNIKGSFDYSVFTASAAAFALNLLKDKYLEIDNLFVSKGESA</sequence>
<keyword evidence="1" id="KW-0812">Transmembrane</keyword>
<organism evidence="3 4">
    <name type="scientific">Flagellimonas flava</name>
    <dbReference type="NCBI Taxonomy" id="570519"/>
    <lineage>
        <taxon>Bacteria</taxon>
        <taxon>Pseudomonadati</taxon>
        <taxon>Bacteroidota</taxon>
        <taxon>Flavobacteriia</taxon>
        <taxon>Flavobacteriales</taxon>
        <taxon>Flavobacteriaceae</taxon>
        <taxon>Flagellimonas</taxon>
    </lineage>
</organism>
<dbReference type="EMBL" id="FQWL01000004">
    <property type="protein sequence ID" value="SHG81992.1"/>
    <property type="molecule type" value="Genomic_DNA"/>
</dbReference>
<proteinExistence type="predicted"/>
<evidence type="ECO:0000313" key="3">
    <source>
        <dbReference type="EMBL" id="SHG81992.1"/>
    </source>
</evidence>
<name>A0A1M5MXZ2_9FLAO</name>
<reference evidence="4" key="1">
    <citation type="submission" date="2016-11" db="EMBL/GenBank/DDBJ databases">
        <authorList>
            <person name="Varghese N."/>
            <person name="Submissions S."/>
        </authorList>
    </citation>
    <scope>NUCLEOTIDE SEQUENCE [LARGE SCALE GENOMIC DNA]</scope>
    <source>
        <strain evidence="4">DSM 22638</strain>
    </source>
</reference>
<keyword evidence="1" id="KW-0472">Membrane</keyword>
<feature type="transmembrane region" description="Helical" evidence="1">
    <location>
        <begin position="84"/>
        <end position="103"/>
    </location>
</feature>
<dbReference type="RefSeq" id="WP_073180204.1">
    <property type="nucleotide sequence ID" value="NZ_FQWL01000004.1"/>
</dbReference>
<gene>
    <name evidence="3" type="ORF">SAMN04488116_2548</name>
</gene>
<dbReference type="STRING" id="570519.SAMN04488116_2548"/>
<dbReference type="Proteomes" id="UP000184532">
    <property type="component" value="Unassembled WGS sequence"/>
</dbReference>
<feature type="signal peptide" evidence="2">
    <location>
        <begin position="1"/>
        <end position="23"/>
    </location>
</feature>
<keyword evidence="1" id="KW-1133">Transmembrane helix</keyword>
<feature type="chain" id="PRO_5012906367" evidence="2">
    <location>
        <begin position="24"/>
        <end position="145"/>
    </location>
</feature>
<feature type="transmembrane region" description="Helical" evidence="1">
    <location>
        <begin position="57"/>
        <end position="77"/>
    </location>
</feature>
<accession>A0A1M5MXZ2</accession>
<evidence type="ECO:0000256" key="1">
    <source>
        <dbReference type="SAM" id="Phobius"/>
    </source>
</evidence>
<dbReference type="OrthoDB" id="676158at2"/>
<protein>
    <submittedName>
        <fullName evidence="3">DoxX protein</fullName>
    </submittedName>
</protein>
<evidence type="ECO:0000313" key="4">
    <source>
        <dbReference type="Proteomes" id="UP000184532"/>
    </source>
</evidence>
<dbReference type="AlphaFoldDB" id="A0A1M5MXZ2"/>